<organism evidence="3 4">
    <name type="scientific">Pseudomonas moorei</name>
    <dbReference type="NCBI Taxonomy" id="395599"/>
    <lineage>
        <taxon>Bacteria</taxon>
        <taxon>Pseudomonadati</taxon>
        <taxon>Pseudomonadota</taxon>
        <taxon>Gammaproteobacteria</taxon>
        <taxon>Pseudomonadales</taxon>
        <taxon>Pseudomonadaceae</taxon>
        <taxon>Pseudomonas</taxon>
    </lineage>
</organism>
<dbReference type="Proteomes" id="UP000199570">
    <property type="component" value="Unassembled WGS sequence"/>
</dbReference>
<dbReference type="Pfam" id="PF13884">
    <property type="entry name" value="Peptidase_S74"/>
    <property type="match status" value="1"/>
</dbReference>
<evidence type="ECO:0000259" key="2">
    <source>
        <dbReference type="Pfam" id="PF13884"/>
    </source>
</evidence>
<dbReference type="RefSeq" id="WP_245706681.1">
    <property type="nucleotide sequence ID" value="NZ_FNKJ01000003.1"/>
</dbReference>
<reference evidence="4" key="1">
    <citation type="submission" date="2016-10" db="EMBL/GenBank/DDBJ databases">
        <authorList>
            <person name="Varghese N."/>
            <person name="Submissions S."/>
        </authorList>
    </citation>
    <scope>NUCLEOTIDE SEQUENCE [LARGE SCALE GENOMIC DNA]</scope>
    <source>
        <strain evidence="4">BS3775</strain>
    </source>
</reference>
<keyword evidence="4" id="KW-1185">Reference proteome</keyword>
<keyword evidence="1" id="KW-0732">Signal</keyword>
<evidence type="ECO:0000256" key="1">
    <source>
        <dbReference type="SAM" id="SignalP"/>
    </source>
</evidence>
<dbReference type="AlphaFoldDB" id="A0A1H1EEB1"/>
<dbReference type="InterPro" id="IPR030392">
    <property type="entry name" value="S74_ICA"/>
</dbReference>
<protein>
    <submittedName>
        <fullName evidence="3">Chaperone of endosialidase</fullName>
    </submittedName>
</protein>
<gene>
    <name evidence="3" type="ORF">SAMN04490195_2163</name>
</gene>
<name>A0A1H1EEB1_9PSED</name>
<accession>A0A1H1EEB1</accession>
<dbReference type="EMBL" id="FNKJ01000003">
    <property type="protein sequence ID" value="SDQ87151.1"/>
    <property type="molecule type" value="Genomic_DNA"/>
</dbReference>
<proteinExistence type="predicted"/>
<evidence type="ECO:0000313" key="3">
    <source>
        <dbReference type="EMBL" id="SDQ87151.1"/>
    </source>
</evidence>
<feature type="domain" description="Peptidase S74" evidence="2">
    <location>
        <begin position="55"/>
        <end position="86"/>
    </location>
</feature>
<feature type="signal peptide" evidence="1">
    <location>
        <begin position="1"/>
        <end position="23"/>
    </location>
</feature>
<feature type="chain" id="PRO_5011696370" evidence="1">
    <location>
        <begin position="24"/>
        <end position="86"/>
    </location>
</feature>
<evidence type="ECO:0000313" key="4">
    <source>
        <dbReference type="Proteomes" id="UP000199570"/>
    </source>
</evidence>
<sequence length="86" mass="9612">MRILPLSLLAPALLFSLYGTAHAQSSTQQQICHNGQCWDVGDDIGDECCPFLRQENPMKNLLKLHGVTFNWKQNDPTHVGLIAHDV</sequence>